<dbReference type="InterPro" id="IPR001680">
    <property type="entry name" value="WD40_rpt"/>
</dbReference>
<dbReference type="GO" id="GO:0004197">
    <property type="term" value="F:cysteine-type endopeptidase activity"/>
    <property type="evidence" value="ECO:0007669"/>
    <property type="project" value="InterPro"/>
</dbReference>
<dbReference type="SUPFAM" id="SSF52129">
    <property type="entry name" value="Caspase-like"/>
    <property type="match status" value="1"/>
</dbReference>
<reference evidence="3" key="1">
    <citation type="journal article" date="2019" name="PLoS Negl. Trop. Dis.">
        <title>Revisiting the worldwide diversity of Leptospira species in the environment.</title>
        <authorList>
            <person name="Vincent A.T."/>
            <person name="Schiettekatte O."/>
            <person name="Bourhy P."/>
            <person name="Veyrier F.J."/>
            <person name="Picardeau M."/>
        </authorList>
    </citation>
    <scope>NUCLEOTIDE SEQUENCE [LARGE SCALE GENOMIC DNA]</scope>
    <source>
        <strain evidence="3">SCS5</strain>
    </source>
</reference>
<evidence type="ECO:0000256" key="1">
    <source>
        <dbReference type="PROSITE-ProRule" id="PRU00221"/>
    </source>
</evidence>
<dbReference type="InterPro" id="IPR015943">
    <property type="entry name" value="WD40/YVTN_repeat-like_dom_sf"/>
</dbReference>
<keyword evidence="4" id="KW-1185">Reference proteome</keyword>
<feature type="repeat" description="WD" evidence="1">
    <location>
        <begin position="271"/>
        <end position="305"/>
    </location>
</feature>
<feature type="repeat" description="WD" evidence="1">
    <location>
        <begin position="231"/>
        <end position="263"/>
    </location>
</feature>
<organism evidence="3 4">
    <name type="scientific">Leptospira fluminis</name>
    <dbReference type="NCBI Taxonomy" id="2484979"/>
    <lineage>
        <taxon>Bacteria</taxon>
        <taxon>Pseudomonadati</taxon>
        <taxon>Spirochaetota</taxon>
        <taxon>Spirochaetia</taxon>
        <taxon>Leptospirales</taxon>
        <taxon>Leptospiraceae</taxon>
        <taxon>Leptospira</taxon>
    </lineage>
</organism>
<proteinExistence type="predicted"/>
<dbReference type="PANTHER" id="PTHR19879">
    <property type="entry name" value="TRANSCRIPTION INITIATION FACTOR TFIID"/>
    <property type="match status" value="1"/>
</dbReference>
<dbReference type="InterPro" id="IPR036322">
    <property type="entry name" value="WD40_repeat_dom_sf"/>
</dbReference>
<accession>A0A4R9GUW2</accession>
<dbReference type="Proteomes" id="UP000297855">
    <property type="component" value="Unassembled WGS sequence"/>
</dbReference>
<dbReference type="PANTHER" id="PTHR19879:SF9">
    <property type="entry name" value="TRANSCRIPTION INITIATION FACTOR TFIID SUBUNIT 5"/>
    <property type="match status" value="1"/>
</dbReference>
<evidence type="ECO:0000313" key="4">
    <source>
        <dbReference type="Proteomes" id="UP000297855"/>
    </source>
</evidence>
<dbReference type="EMBL" id="RQEV01000002">
    <property type="protein sequence ID" value="TGK22016.1"/>
    <property type="molecule type" value="Genomic_DNA"/>
</dbReference>
<dbReference type="InterPro" id="IPR029030">
    <property type="entry name" value="Caspase-like_dom_sf"/>
</dbReference>
<feature type="repeat" description="WD" evidence="1">
    <location>
        <begin position="108"/>
        <end position="140"/>
    </location>
</feature>
<name>A0A4R9GUW2_9LEPT</name>
<dbReference type="InterPro" id="IPR011600">
    <property type="entry name" value="Pept_C14_caspase"/>
</dbReference>
<keyword evidence="1" id="KW-0853">WD repeat</keyword>
<evidence type="ECO:0000259" key="2">
    <source>
        <dbReference type="Pfam" id="PF00656"/>
    </source>
</evidence>
<dbReference type="GO" id="GO:0006508">
    <property type="term" value="P:proteolysis"/>
    <property type="evidence" value="ECO:0007669"/>
    <property type="project" value="InterPro"/>
</dbReference>
<dbReference type="SMART" id="SM00320">
    <property type="entry name" value="WD40"/>
    <property type="match status" value="7"/>
</dbReference>
<dbReference type="Gene3D" id="2.130.10.10">
    <property type="entry name" value="YVTN repeat-like/Quinoprotein amine dehydrogenase"/>
    <property type="match status" value="2"/>
</dbReference>
<feature type="repeat" description="WD" evidence="1">
    <location>
        <begin position="149"/>
        <end position="181"/>
    </location>
</feature>
<comment type="caution">
    <text evidence="3">The sequence shown here is derived from an EMBL/GenBank/DDBJ whole genome shotgun (WGS) entry which is preliminary data.</text>
</comment>
<gene>
    <name evidence="3" type="ORF">EHO61_01940</name>
</gene>
<dbReference type="Pfam" id="PF00656">
    <property type="entry name" value="Peptidase_C14"/>
    <property type="match status" value="1"/>
</dbReference>
<dbReference type="SUPFAM" id="SSF50978">
    <property type="entry name" value="WD40 repeat-like"/>
    <property type="match status" value="1"/>
</dbReference>
<feature type="domain" description="Peptidase C14 caspase" evidence="2">
    <location>
        <begin position="494"/>
        <end position="717"/>
    </location>
</feature>
<dbReference type="OrthoDB" id="310550at2"/>
<dbReference type="Gene3D" id="3.40.50.1460">
    <property type="match status" value="1"/>
</dbReference>
<dbReference type="RefSeq" id="WP_135811958.1">
    <property type="nucleotide sequence ID" value="NZ_RQEV01000002.1"/>
</dbReference>
<dbReference type="PROSITE" id="PS50294">
    <property type="entry name" value="WD_REPEATS_REGION"/>
    <property type="match status" value="3"/>
</dbReference>
<evidence type="ECO:0000313" key="3">
    <source>
        <dbReference type="EMBL" id="TGK22016.1"/>
    </source>
</evidence>
<protein>
    <recommendedName>
        <fullName evidence="2">Peptidase C14 caspase domain-containing protein</fullName>
    </recommendedName>
</protein>
<dbReference type="AlphaFoldDB" id="A0A4R9GUW2"/>
<dbReference type="CDD" id="cd00200">
    <property type="entry name" value="WD40"/>
    <property type="match status" value="1"/>
</dbReference>
<sequence>MVLRFLFVWFLLQNSILAVESPLHPSWKESSGISTFSDLGAGRIATGLENKTVVIWSLKGRFFRVLQANTSIVSSIAYSPFGERIAYQADDSKIRIYSLDTGEFQEIANTGGGSIAVFDFSPDGKLLAGGDENGKIRIWNSKGEIVESISAHDGPITDLKYASNSKYVATTAEDGKLRIWSPSGKMLNEYVLHNGSVLCLSISPDAKRIATGGDDGKVRLVDLADGKIVSLIGHTSSVHSTSFSSDGTYLLSSSEDLTVRLWKEGKTISVIKGHTDTVNRAVFVNGGKNVLTGSDDGTQKIFDLKGNLKTNIVLTDKGKIVFNPSGRFDYDSETLESYFFFNSEESPDGFGLETFFNRFYSPELIQTSLSDIGGEQTLSELYRSSPPPKVRIQIQPDPNTDSASIQGTVCDSGGGIEDVFAYHNDSLISKESPRSVRMVRTGNCLQVVFKSALSPGSNSFRIGAESKAGLVAYSETKNYQSLRKSASKATLHLVLIAIDDYPGSSMDLKYAVKDATAILKKVSSAGDETFDKIVAYTAYNGQATKSGMEDLFQRVASSSGPEDALLVFIAGHGKEKSGNFFFLTSSYQADKPDDVRSGFSQQEFISSISKIPATRKLIIFDTCDSGGEWITQFKDISSFAKTAGVCVIASTLEKEEAYESSELSHGILTTALLEGLEGKARTNGKITAASLISYVNLRVPELAKTVLKKEQYPYSSQRGRDFTLNE</sequence>
<feature type="repeat" description="WD" evidence="1">
    <location>
        <begin position="66"/>
        <end position="107"/>
    </location>
</feature>
<dbReference type="PROSITE" id="PS50082">
    <property type="entry name" value="WD_REPEATS_2"/>
    <property type="match status" value="6"/>
</dbReference>
<feature type="repeat" description="WD" evidence="1">
    <location>
        <begin position="190"/>
        <end position="231"/>
    </location>
</feature>
<dbReference type="Pfam" id="PF00400">
    <property type="entry name" value="WD40"/>
    <property type="match status" value="6"/>
</dbReference>